<evidence type="ECO:0000256" key="14">
    <source>
        <dbReference type="ARBA" id="ARBA00034417"/>
    </source>
</evidence>
<comment type="function">
    <text evidence="15">Catalyzes the ATP-dependent phosphorylation of the 3-deoxy-D-manno-octulosonic acid (Kdo) residue in Kdo-lipid IV(A) at the 4-OH position.</text>
</comment>
<protein>
    <recommendedName>
        <fullName evidence="13 15">3-deoxy-D-manno-octulosonic acid kinase</fullName>
        <shortName evidence="15">Kdo kinase</shortName>
        <ecNumber evidence="4 15">2.7.1.166</ecNumber>
    </recommendedName>
</protein>
<evidence type="ECO:0000256" key="15">
    <source>
        <dbReference type="HAMAP-Rule" id="MF_00521"/>
    </source>
</evidence>
<comment type="subcellular location">
    <subcellularLocation>
        <location evidence="1 15">Cell inner membrane</location>
        <topology evidence="1 15">Peripheral membrane protein</topology>
        <orientation evidence="1 15">Cytoplasmic side</orientation>
    </subcellularLocation>
</comment>
<comment type="similarity">
    <text evidence="3 15">Belongs to the protein kinase superfamily. KdkA/RfaP family.</text>
</comment>
<evidence type="ECO:0000256" key="10">
    <source>
        <dbReference type="ARBA" id="ARBA00022840"/>
    </source>
</evidence>
<evidence type="ECO:0000256" key="13">
    <source>
        <dbReference type="ARBA" id="ARBA00029511"/>
    </source>
</evidence>
<dbReference type="UniPathway" id="UPA00958"/>
<comment type="pathway">
    <text evidence="2 15">Bacterial outer membrane biogenesis; LPS core biosynthesis.</text>
</comment>
<dbReference type="InterPro" id="IPR022826">
    <property type="entry name" value="KDO_kinase"/>
</dbReference>
<feature type="active site" evidence="15">
    <location>
        <position position="173"/>
    </location>
</feature>
<evidence type="ECO:0000256" key="8">
    <source>
        <dbReference type="ARBA" id="ARBA00022741"/>
    </source>
</evidence>
<dbReference type="EC" id="2.7.1.166" evidence="4 15"/>
<keyword evidence="7 15" id="KW-0808">Transferase</keyword>
<evidence type="ECO:0000256" key="1">
    <source>
        <dbReference type="ARBA" id="ARBA00004515"/>
    </source>
</evidence>
<keyword evidence="6 15" id="KW-0997">Cell inner membrane</keyword>
<gene>
    <name evidence="15 16" type="primary">kdkA</name>
    <name evidence="16" type="ORF">GPAL_0071</name>
</gene>
<comment type="caution">
    <text evidence="16">The sequence shown here is derived from an EMBL/GenBank/DDBJ whole genome shotgun (WGS) entry which is preliminary data.</text>
</comment>
<organism evidence="16 17">
    <name type="scientific">Brumicola pallidula DSM 14239 = ACAM 615</name>
    <dbReference type="NCBI Taxonomy" id="1121922"/>
    <lineage>
        <taxon>Bacteria</taxon>
        <taxon>Pseudomonadati</taxon>
        <taxon>Pseudomonadota</taxon>
        <taxon>Gammaproteobacteria</taxon>
        <taxon>Alteromonadales</taxon>
        <taxon>Alteromonadaceae</taxon>
        <taxon>Brumicola</taxon>
    </lineage>
</organism>
<evidence type="ECO:0000256" key="4">
    <source>
        <dbReference type="ARBA" id="ARBA00011988"/>
    </source>
</evidence>
<comment type="catalytic activity">
    <reaction evidence="14 15">
        <text>an alpha-Kdo-(2-&gt;6)-lipid IVA + ATP = a 4-O-phospho-alpha-Kdo-(2-&gt;6)-lipid IVA + ADP + H(+)</text>
        <dbReference type="Rhea" id="RHEA:74271"/>
        <dbReference type="ChEBI" id="CHEBI:15378"/>
        <dbReference type="ChEBI" id="CHEBI:30616"/>
        <dbReference type="ChEBI" id="CHEBI:176428"/>
        <dbReference type="ChEBI" id="CHEBI:193140"/>
        <dbReference type="ChEBI" id="CHEBI:456216"/>
        <dbReference type="EC" id="2.7.1.166"/>
    </reaction>
</comment>
<keyword evidence="12 15" id="KW-0472">Membrane</keyword>
<proteinExistence type="inferred from homology"/>
<dbReference type="Gene3D" id="1.10.510.10">
    <property type="entry name" value="Transferase(Phosphotransferase) domain 1"/>
    <property type="match status" value="1"/>
</dbReference>
<evidence type="ECO:0000256" key="5">
    <source>
        <dbReference type="ARBA" id="ARBA00022475"/>
    </source>
</evidence>
<evidence type="ECO:0000256" key="3">
    <source>
        <dbReference type="ARBA" id="ARBA00010327"/>
    </source>
</evidence>
<evidence type="ECO:0000256" key="2">
    <source>
        <dbReference type="ARBA" id="ARBA00004713"/>
    </source>
</evidence>
<evidence type="ECO:0000313" key="17">
    <source>
        <dbReference type="Proteomes" id="UP000006251"/>
    </source>
</evidence>
<sequence>MGLNEFILVPKQSTWTPRSDTLSDDLLSIQKCFDPSWLMAENLITHTASGRGLVYFFFILGEHCVLRHYYRGGLIAKLSNDTFLFKQAQQSRPYKELNLLATLHAAGLNVPKPIAARLKHTSFTYTADVITGTIPRAQELHEYILQQALQQSVWEKIGVTLRKMHDLQACHYDINVKNVLLQAPPYIQEKTVAKEANNSETSDPFVKTQDNTENAGEQSITIYLLDFDGGAIRDGDKWKRANLVRFKRSLEKQRAKYSPYYYDEDCWKSIERGYQS</sequence>
<dbReference type="SUPFAM" id="SSF56112">
    <property type="entry name" value="Protein kinase-like (PK-like)"/>
    <property type="match status" value="1"/>
</dbReference>
<name>K6ZDB4_9ALTE</name>
<evidence type="ECO:0000256" key="6">
    <source>
        <dbReference type="ARBA" id="ARBA00022519"/>
    </source>
</evidence>
<dbReference type="HAMAP" id="MF_00521">
    <property type="entry name" value="KDO_kinase"/>
    <property type="match status" value="1"/>
</dbReference>
<dbReference type="EMBL" id="BAEQ01000004">
    <property type="protein sequence ID" value="GAC26953.1"/>
    <property type="molecule type" value="Genomic_DNA"/>
</dbReference>
<dbReference type="Pfam" id="PF06293">
    <property type="entry name" value="Kdo"/>
    <property type="match status" value="1"/>
</dbReference>
<accession>K6ZDB4</accession>
<evidence type="ECO:0000313" key="16">
    <source>
        <dbReference type="EMBL" id="GAC26953.1"/>
    </source>
</evidence>
<keyword evidence="11 15" id="KW-0448">Lipopolysaccharide biosynthesis</keyword>
<dbReference type="GO" id="GO:0016301">
    <property type="term" value="F:kinase activity"/>
    <property type="evidence" value="ECO:0007669"/>
    <property type="project" value="UniProtKB-KW"/>
</dbReference>
<dbReference type="STRING" id="1121922.GCA_000428905_02604"/>
<evidence type="ECO:0000256" key="12">
    <source>
        <dbReference type="ARBA" id="ARBA00023136"/>
    </source>
</evidence>
<dbReference type="Proteomes" id="UP000006251">
    <property type="component" value="Unassembled WGS sequence"/>
</dbReference>
<dbReference type="GO" id="GO:0009244">
    <property type="term" value="P:lipopolysaccharide core region biosynthetic process"/>
    <property type="evidence" value="ECO:0007669"/>
    <property type="project" value="UniProtKB-UniRule"/>
</dbReference>
<dbReference type="InterPro" id="IPR011009">
    <property type="entry name" value="Kinase-like_dom_sf"/>
</dbReference>
<evidence type="ECO:0000256" key="9">
    <source>
        <dbReference type="ARBA" id="ARBA00022777"/>
    </source>
</evidence>
<dbReference type="AlphaFoldDB" id="K6ZDB4"/>
<dbReference type="GO" id="GO:0016773">
    <property type="term" value="F:phosphotransferase activity, alcohol group as acceptor"/>
    <property type="evidence" value="ECO:0007669"/>
    <property type="project" value="UniProtKB-UniRule"/>
</dbReference>
<keyword evidence="10 15" id="KW-0067">ATP-binding</keyword>
<evidence type="ECO:0000256" key="11">
    <source>
        <dbReference type="ARBA" id="ARBA00022985"/>
    </source>
</evidence>
<keyword evidence="5 15" id="KW-1003">Cell membrane</keyword>
<dbReference type="GO" id="GO:0005886">
    <property type="term" value="C:plasma membrane"/>
    <property type="evidence" value="ECO:0007669"/>
    <property type="project" value="UniProtKB-SubCell"/>
</dbReference>
<dbReference type="NCBIfam" id="NF002475">
    <property type="entry name" value="PRK01723.1"/>
    <property type="match status" value="1"/>
</dbReference>
<keyword evidence="8 15" id="KW-0547">Nucleotide-binding</keyword>
<reference evidence="17" key="1">
    <citation type="journal article" date="2014" name="Environ. Microbiol.">
        <title>Comparative genomics of the marine bacterial genus Glaciecola reveals the high degree of genomic diversity and genomic characteristic for cold adaptation.</title>
        <authorList>
            <person name="Qin Q.L."/>
            <person name="Xie B.B."/>
            <person name="Yu Y."/>
            <person name="Shu Y.L."/>
            <person name="Rong J.C."/>
            <person name="Zhang Y.J."/>
            <person name="Zhao D.L."/>
            <person name="Chen X.L."/>
            <person name="Zhang X.Y."/>
            <person name="Chen B."/>
            <person name="Zhou B.C."/>
            <person name="Zhang Y.Z."/>
        </authorList>
    </citation>
    <scope>NUCLEOTIDE SEQUENCE [LARGE SCALE GENOMIC DNA]</scope>
    <source>
        <strain evidence="17">ACAM 615</strain>
    </source>
</reference>
<dbReference type="GO" id="GO:0005524">
    <property type="term" value="F:ATP binding"/>
    <property type="evidence" value="ECO:0007669"/>
    <property type="project" value="UniProtKB-UniRule"/>
</dbReference>
<keyword evidence="9 15" id="KW-0418">Kinase</keyword>
<keyword evidence="17" id="KW-1185">Reference proteome</keyword>
<evidence type="ECO:0000256" key="7">
    <source>
        <dbReference type="ARBA" id="ARBA00022679"/>
    </source>
</evidence>